<proteinExistence type="predicted"/>
<dbReference type="Gene3D" id="1.25.40.10">
    <property type="entry name" value="Tetratricopeptide repeat domain"/>
    <property type="match status" value="3"/>
</dbReference>
<dbReference type="Pfam" id="PF13432">
    <property type="entry name" value="TPR_16"/>
    <property type="match status" value="2"/>
</dbReference>
<gene>
    <name evidence="3" type="ORF">METZ01_LOCUS46631</name>
</gene>
<dbReference type="Pfam" id="PF13374">
    <property type="entry name" value="TPR_10"/>
    <property type="match status" value="1"/>
</dbReference>
<dbReference type="InterPro" id="IPR011990">
    <property type="entry name" value="TPR-like_helical_dom_sf"/>
</dbReference>
<accession>A0A381RUZ1</accession>
<dbReference type="EMBL" id="UINC01002176">
    <property type="protein sequence ID" value="SUZ93777.1"/>
    <property type="molecule type" value="Genomic_DNA"/>
</dbReference>
<dbReference type="PANTHER" id="PTHR44858:SF1">
    <property type="entry name" value="UDP-N-ACETYLGLUCOSAMINE--PEPTIDE N-ACETYLGLUCOSAMINYLTRANSFERASE SPINDLY-RELATED"/>
    <property type="match status" value="1"/>
</dbReference>
<dbReference type="Pfam" id="PF14559">
    <property type="entry name" value="TPR_19"/>
    <property type="match status" value="1"/>
</dbReference>
<keyword evidence="1" id="KW-0677">Repeat</keyword>
<organism evidence="3">
    <name type="scientific">marine metagenome</name>
    <dbReference type="NCBI Taxonomy" id="408172"/>
    <lineage>
        <taxon>unclassified sequences</taxon>
        <taxon>metagenomes</taxon>
        <taxon>ecological metagenomes</taxon>
    </lineage>
</organism>
<dbReference type="InterPro" id="IPR019734">
    <property type="entry name" value="TPR_rpt"/>
</dbReference>
<dbReference type="PROSITE" id="PS50005">
    <property type="entry name" value="TPR"/>
    <property type="match status" value="1"/>
</dbReference>
<dbReference type="SMART" id="SM00028">
    <property type="entry name" value="TPR"/>
    <property type="match status" value="5"/>
</dbReference>
<sequence>MVGTNRSLTFLRNSARGFVPILCALAISFTLLAADSQSVLTLGRAALENRQYRAAITHLEAVTAASEDVPEAFYLLGVAYWGEDRPYPISADRAIVSLQTAIELDRDGPIGRLALEHLASVYLRNERMPEARRVYQQLLKYEMREELVLLYLTRIDEIDLDTGRYVPTPQNPRNARGEVIANVGPLGMHTNQYFEKGLHTWDPVKHVNYFSQAIEADPTLFQAYNNLGVALMHLGRCREAVPYFEQALQVWDTIQPASAGIYSEPHVWRLRCYLELGDLEKAVGDYEVLQTIPEYNFFGTLYTIQLAIAAGQAENAVQPLEQALAEDPDNVEVMQTLAYAYAGVRRFDDAAEMMNEALTAIPPKSPFFRHFVGPWTQQLKAWESQ</sequence>
<evidence type="ECO:0000256" key="2">
    <source>
        <dbReference type="ARBA" id="ARBA00022803"/>
    </source>
</evidence>
<evidence type="ECO:0000256" key="1">
    <source>
        <dbReference type="ARBA" id="ARBA00022737"/>
    </source>
</evidence>
<reference evidence="3" key="1">
    <citation type="submission" date="2018-05" db="EMBL/GenBank/DDBJ databases">
        <authorList>
            <person name="Lanie J.A."/>
            <person name="Ng W.-L."/>
            <person name="Kazmierczak K.M."/>
            <person name="Andrzejewski T.M."/>
            <person name="Davidsen T.M."/>
            <person name="Wayne K.J."/>
            <person name="Tettelin H."/>
            <person name="Glass J.I."/>
            <person name="Rusch D."/>
            <person name="Podicherti R."/>
            <person name="Tsui H.-C.T."/>
            <person name="Winkler M.E."/>
        </authorList>
    </citation>
    <scope>NUCLEOTIDE SEQUENCE</scope>
</reference>
<dbReference type="PANTHER" id="PTHR44858">
    <property type="entry name" value="TETRATRICOPEPTIDE REPEAT PROTEIN 6"/>
    <property type="match status" value="1"/>
</dbReference>
<name>A0A381RUZ1_9ZZZZ</name>
<dbReference type="AlphaFoldDB" id="A0A381RUZ1"/>
<evidence type="ECO:0000313" key="3">
    <source>
        <dbReference type="EMBL" id="SUZ93777.1"/>
    </source>
</evidence>
<keyword evidence="2" id="KW-0802">TPR repeat</keyword>
<dbReference type="InterPro" id="IPR050498">
    <property type="entry name" value="Ycf3"/>
</dbReference>
<protein>
    <submittedName>
        <fullName evidence="3">Uncharacterized protein</fullName>
    </submittedName>
</protein>
<dbReference type="SUPFAM" id="SSF48452">
    <property type="entry name" value="TPR-like"/>
    <property type="match status" value="1"/>
</dbReference>